<dbReference type="OMA" id="LAGSWIY"/>
<evidence type="ECO:0000256" key="4">
    <source>
        <dbReference type="ARBA" id="ARBA00022692"/>
    </source>
</evidence>
<evidence type="ECO:0000256" key="7">
    <source>
        <dbReference type="RuleBase" id="RU363107"/>
    </source>
</evidence>
<evidence type="ECO:0000256" key="1">
    <source>
        <dbReference type="ARBA" id="ARBA00002501"/>
    </source>
</evidence>
<dbReference type="Gramene" id="NC5G0200770.1">
    <property type="protein sequence ID" value="NC5G0200770.1:cds"/>
    <property type="gene ID" value="NC5G0200770"/>
</dbReference>
<feature type="transmembrane region" description="Helical" evidence="7">
    <location>
        <begin position="137"/>
        <end position="165"/>
    </location>
</feature>
<dbReference type="GO" id="GO:0016020">
    <property type="term" value="C:membrane"/>
    <property type="evidence" value="ECO:0007669"/>
    <property type="project" value="UniProtKB-SubCell"/>
</dbReference>
<evidence type="ECO:0000256" key="3">
    <source>
        <dbReference type="ARBA" id="ARBA00006483"/>
    </source>
</evidence>
<keyword evidence="7" id="KW-0813">Transport</keyword>
<keyword evidence="5 7" id="KW-1133">Transmembrane helix</keyword>
<evidence type="ECO:0000256" key="6">
    <source>
        <dbReference type="ARBA" id="ARBA00023136"/>
    </source>
</evidence>
<dbReference type="PANTHER" id="PTHR19317">
    <property type="entry name" value="PRENYLATED RAB ACCEPTOR 1-RELATED"/>
    <property type="match status" value="1"/>
</dbReference>
<proteinExistence type="inferred from homology"/>
<comment type="similarity">
    <text evidence="3 7">Belongs to the PRA1 family.</text>
</comment>
<dbReference type="OrthoDB" id="63113at2759"/>
<name>A0A5K1DH51_9MAGN</name>
<reference evidence="8" key="1">
    <citation type="submission" date="2019-09" db="EMBL/GenBank/DDBJ databases">
        <authorList>
            <person name="Zhang L."/>
        </authorList>
    </citation>
    <scope>NUCLEOTIDE SEQUENCE</scope>
</reference>
<dbReference type="GO" id="GO:0005794">
    <property type="term" value="C:Golgi apparatus"/>
    <property type="evidence" value="ECO:0007669"/>
    <property type="project" value="TreeGrafter"/>
</dbReference>
<sequence>MAGNVAPLPTTVPPPQSATAVAASPAARAFFARLYDGARDGLSQRRPWAELADRNQLAKPESFAEATGRIRKNWTYFRVNYVILLAAVLAISLVAHPGSLIILAMLLSGWIFLYLFRSEPLVLFGRTYTDREVLGGMTLFTVIVLFLTSVGSLLISALMFGVAIICAHASFRVPEDLFLDEQEPTVGFLSFLGAPASVVATQA</sequence>
<dbReference type="GO" id="GO:0016192">
    <property type="term" value="P:vesicle-mediated transport"/>
    <property type="evidence" value="ECO:0007669"/>
    <property type="project" value="UniProtKB-ARBA"/>
</dbReference>
<dbReference type="EMBL" id="LR721783">
    <property type="protein sequence ID" value="VVW38299.1"/>
    <property type="molecule type" value="Genomic_DNA"/>
</dbReference>
<accession>A0A5K1DH51</accession>
<dbReference type="PANTHER" id="PTHR19317:SF0">
    <property type="entry name" value="PRENYLATED RAB ACCEPTOR PROTEIN 1"/>
    <property type="match status" value="1"/>
</dbReference>
<evidence type="ECO:0000313" key="8">
    <source>
        <dbReference type="EMBL" id="VVW38299.1"/>
    </source>
</evidence>
<keyword evidence="4 7" id="KW-0812">Transmembrane</keyword>
<comment type="subcellular location">
    <subcellularLocation>
        <location evidence="2 7">Membrane</location>
        <topology evidence="2 7">Multi-pass membrane protein</topology>
    </subcellularLocation>
</comment>
<keyword evidence="6 7" id="KW-0472">Membrane</keyword>
<organism evidence="8">
    <name type="scientific">Nymphaea colorata</name>
    <name type="common">pocket water lily</name>
    <dbReference type="NCBI Taxonomy" id="210225"/>
    <lineage>
        <taxon>Eukaryota</taxon>
        <taxon>Viridiplantae</taxon>
        <taxon>Streptophyta</taxon>
        <taxon>Embryophyta</taxon>
        <taxon>Tracheophyta</taxon>
        <taxon>Spermatophyta</taxon>
        <taxon>Magnoliopsida</taxon>
        <taxon>Nymphaeales</taxon>
        <taxon>Nymphaeaceae</taxon>
        <taxon>Nymphaea</taxon>
    </lineage>
</organism>
<gene>
    <name evidence="8" type="ORF">NYM_LOCUS20116</name>
</gene>
<feature type="transmembrane region" description="Helical" evidence="7">
    <location>
        <begin position="100"/>
        <end position="116"/>
    </location>
</feature>
<comment type="function">
    <text evidence="1 7">May be involved in both secretory and endocytic intracellular trafficking in the endosomal/prevacuolar compartments.</text>
</comment>
<dbReference type="InterPro" id="IPR004895">
    <property type="entry name" value="Prenylated_rab_accept_PRA1"/>
</dbReference>
<dbReference type="Pfam" id="PF03208">
    <property type="entry name" value="PRA1"/>
    <property type="match status" value="1"/>
</dbReference>
<protein>
    <recommendedName>
        <fullName evidence="7">PRA1 family protein</fullName>
    </recommendedName>
</protein>
<evidence type="ECO:0000256" key="2">
    <source>
        <dbReference type="ARBA" id="ARBA00004141"/>
    </source>
</evidence>
<evidence type="ECO:0000256" key="5">
    <source>
        <dbReference type="ARBA" id="ARBA00022989"/>
    </source>
</evidence>
<dbReference type="AlphaFoldDB" id="A0A5K1DH51"/>
<dbReference type="GO" id="GO:0005783">
    <property type="term" value="C:endoplasmic reticulum"/>
    <property type="evidence" value="ECO:0007669"/>
    <property type="project" value="UniProtKB-ARBA"/>
</dbReference>